<keyword evidence="4" id="KW-0804">Transcription</keyword>
<evidence type="ECO:0000256" key="6">
    <source>
        <dbReference type="SAM" id="MobiDB-lite"/>
    </source>
</evidence>
<evidence type="ECO:0000259" key="7">
    <source>
        <dbReference type="SMART" id="SM00906"/>
    </source>
</evidence>
<dbReference type="OrthoDB" id="39175at2759"/>
<dbReference type="EMBL" id="ML213515">
    <property type="protein sequence ID" value="TFK49594.1"/>
    <property type="molecule type" value="Genomic_DNA"/>
</dbReference>
<dbReference type="GO" id="GO:0006351">
    <property type="term" value="P:DNA-templated transcription"/>
    <property type="evidence" value="ECO:0007669"/>
    <property type="project" value="InterPro"/>
</dbReference>
<feature type="domain" description="Xylanolytic transcriptional activator regulatory" evidence="7">
    <location>
        <begin position="393"/>
        <end position="469"/>
    </location>
</feature>
<reference evidence="8 9" key="1">
    <citation type="journal article" date="2019" name="Nat. Ecol. Evol.">
        <title>Megaphylogeny resolves global patterns of mushroom evolution.</title>
        <authorList>
            <person name="Varga T."/>
            <person name="Krizsan K."/>
            <person name="Foldi C."/>
            <person name="Dima B."/>
            <person name="Sanchez-Garcia M."/>
            <person name="Sanchez-Ramirez S."/>
            <person name="Szollosi G.J."/>
            <person name="Szarkandi J.G."/>
            <person name="Papp V."/>
            <person name="Albert L."/>
            <person name="Andreopoulos W."/>
            <person name="Angelini C."/>
            <person name="Antonin V."/>
            <person name="Barry K.W."/>
            <person name="Bougher N.L."/>
            <person name="Buchanan P."/>
            <person name="Buyck B."/>
            <person name="Bense V."/>
            <person name="Catcheside P."/>
            <person name="Chovatia M."/>
            <person name="Cooper J."/>
            <person name="Damon W."/>
            <person name="Desjardin D."/>
            <person name="Finy P."/>
            <person name="Geml J."/>
            <person name="Haridas S."/>
            <person name="Hughes K."/>
            <person name="Justo A."/>
            <person name="Karasinski D."/>
            <person name="Kautmanova I."/>
            <person name="Kiss B."/>
            <person name="Kocsube S."/>
            <person name="Kotiranta H."/>
            <person name="LaButti K.M."/>
            <person name="Lechner B.E."/>
            <person name="Liimatainen K."/>
            <person name="Lipzen A."/>
            <person name="Lukacs Z."/>
            <person name="Mihaltcheva S."/>
            <person name="Morgado L.N."/>
            <person name="Niskanen T."/>
            <person name="Noordeloos M.E."/>
            <person name="Ohm R.A."/>
            <person name="Ortiz-Santana B."/>
            <person name="Ovrebo C."/>
            <person name="Racz N."/>
            <person name="Riley R."/>
            <person name="Savchenko A."/>
            <person name="Shiryaev A."/>
            <person name="Soop K."/>
            <person name="Spirin V."/>
            <person name="Szebenyi C."/>
            <person name="Tomsovsky M."/>
            <person name="Tulloss R.E."/>
            <person name="Uehling J."/>
            <person name="Grigoriev I.V."/>
            <person name="Vagvolgyi C."/>
            <person name="Papp T."/>
            <person name="Martin F.M."/>
            <person name="Miettinen O."/>
            <person name="Hibbett D.S."/>
            <person name="Nagy L.G."/>
        </authorList>
    </citation>
    <scope>NUCLEOTIDE SEQUENCE [LARGE SCALE GENOMIC DNA]</scope>
    <source>
        <strain evidence="8 9">OMC1185</strain>
    </source>
</reference>
<evidence type="ECO:0000256" key="5">
    <source>
        <dbReference type="ARBA" id="ARBA00023242"/>
    </source>
</evidence>
<feature type="region of interest" description="Disordered" evidence="6">
    <location>
        <begin position="216"/>
        <end position="274"/>
    </location>
</feature>
<feature type="region of interest" description="Disordered" evidence="6">
    <location>
        <begin position="77"/>
        <end position="123"/>
    </location>
</feature>
<dbReference type="GO" id="GO:0000981">
    <property type="term" value="F:DNA-binding transcription factor activity, RNA polymerase II-specific"/>
    <property type="evidence" value="ECO:0007669"/>
    <property type="project" value="TreeGrafter"/>
</dbReference>
<proteinExistence type="predicted"/>
<evidence type="ECO:0000256" key="2">
    <source>
        <dbReference type="ARBA" id="ARBA00023015"/>
    </source>
</evidence>
<evidence type="ECO:0000256" key="3">
    <source>
        <dbReference type="ARBA" id="ARBA00023125"/>
    </source>
</evidence>
<gene>
    <name evidence="8" type="ORF">OE88DRAFT_357610</name>
</gene>
<dbReference type="GO" id="GO:0000976">
    <property type="term" value="F:transcription cis-regulatory region binding"/>
    <property type="evidence" value="ECO:0007669"/>
    <property type="project" value="TreeGrafter"/>
</dbReference>
<feature type="compositionally biased region" description="Polar residues" evidence="6">
    <location>
        <begin position="722"/>
        <end position="735"/>
    </location>
</feature>
<name>A0A5C3MW82_9AGAM</name>
<keyword evidence="3" id="KW-0238">DNA-binding</keyword>
<dbReference type="PANTHER" id="PTHR31845">
    <property type="entry name" value="FINGER DOMAIN PROTEIN, PUTATIVE-RELATED"/>
    <property type="match status" value="1"/>
</dbReference>
<dbReference type="InterPro" id="IPR007219">
    <property type="entry name" value="XnlR_reg_dom"/>
</dbReference>
<evidence type="ECO:0000256" key="1">
    <source>
        <dbReference type="ARBA" id="ARBA00004123"/>
    </source>
</evidence>
<feature type="compositionally biased region" description="Basic and acidic residues" evidence="6">
    <location>
        <begin position="240"/>
        <end position="249"/>
    </location>
</feature>
<evidence type="ECO:0000256" key="4">
    <source>
        <dbReference type="ARBA" id="ARBA00023163"/>
    </source>
</evidence>
<dbReference type="PANTHER" id="PTHR31845:SF19">
    <property type="entry name" value="TRANSCRIPTION FACTOR DOMAIN-CONTAINING PROTEIN"/>
    <property type="match status" value="1"/>
</dbReference>
<dbReference type="STRING" id="5364.A0A5C3MW82"/>
<sequence>MPGADTCRRCANAGAECSVPGRKKRRPPPYVYHLIPASSRQRLILLLLYRKREHLIKQIQDQAAQIQRLIEQLEASNRRHLQQGSTSPSLSGTGASSGSPPFPSPTFTITSDSDRPAQEAGPDVQEWITKARQSIANFDGLIGLGGAGLVRGLLVDGELEEGEDEDPWNEEDEEGYLIVEDHAAREGSSPPNKEKLATMPPLAAPFGLMAKLSLDTRPKSKKRSGDEVVSSPDDQDTSPEDERAEKEGTDLGLANKDFFRPSPAPDPKRTSADKQESVIPVILRQGIVSPEEVEKLFSIYFDYMNLSVSLLDPALYTAQKTFIRSPFLFTVICAVASRYYPERPDLYPAAMECVREAAGSALTRGQKNVEMVQAFILMSLYPVPARRWEDDRSWIYLGLAIRTATDLNLHHPTTAKPKSELHARELLNRTRAWLNCFNLDRSTSSQYGKTPIIKNTDFVACHSETWWQSSPYNMPGFDVHICGYNAELKTMANFVAQVYSNPEHPTGLDINADFEAIATGADEQLKSLGEMWFACIEQQDLSDPQVRFRSGLLKLAYSYARLVALSYGFQHSFGKSDTGDNPFLIRCFKAASDVVTAFVDDVGQPAQRIYLRHGPEAQSVFVTFASSFLVKLLQPKFSCYLAREQRVEIRRLVQKVIDLLGSPEVSIDDRHGPKLYSRFLKGLLAAPIAQVDQKADVKRNHSQRAQKPSAGSDHTVEPVYDVSQSNHPSPDSGYSLSPPPSNEAMSFNQFAPASTGVDPFVSRPANGVDPSALGMNWSELFQPPLPGDEDLMQTMQSLDQSNYFTDPFSWMSYNDVNGMAQQQYPSQQGY</sequence>
<protein>
    <recommendedName>
        <fullName evidence="7">Xylanolytic transcriptional activator regulatory domain-containing protein</fullName>
    </recommendedName>
</protein>
<organism evidence="8 9">
    <name type="scientific">Heliocybe sulcata</name>
    <dbReference type="NCBI Taxonomy" id="5364"/>
    <lineage>
        <taxon>Eukaryota</taxon>
        <taxon>Fungi</taxon>
        <taxon>Dikarya</taxon>
        <taxon>Basidiomycota</taxon>
        <taxon>Agaricomycotina</taxon>
        <taxon>Agaricomycetes</taxon>
        <taxon>Gloeophyllales</taxon>
        <taxon>Gloeophyllaceae</taxon>
        <taxon>Heliocybe</taxon>
    </lineage>
</organism>
<dbReference type="GO" id="GO:0005634">
    <property type="term" value="C:nucleus"/>
    <property type="evidence" value="ECO:0007669"/>
    <property type="project" value="UniProtKB-SubCell"/>
</dbReference>
<evidence type="ECO:0000313" key="9">
    <source>
        <dbReference type="Proteomes" id="UP000305948"/>
    </source>
</evidence>
<feature type="compositionally biased region" description="Low complexity" evidence="6">
    <location>
        <begin position="84"/>
        <end position="111"/>
    </location>
</feature>
<comment type="subcellular location">
    <subcellularLocation>
        <location evidence="1">Nucleus</location>
    </subcellularLocation>
</comment>
<dbReference type="AlphaFoldDB" id="A0A5C3MW82"/>
<dbReference type="InterPro" id="IPR051089">
    <property type="entry name" value="prtT"/>
</dbReference>
<evidence type="ECO:0000313" key="8">
    <source>
        <dbReference type="EMBL" id="TFK49594.1"/>
    </source>
</evidence>
<accession>A0A5C3MW82</accession>
<keyword evidence="9" id="KW-1185">Reference proteome</keyword>
<feature type="region of interest" description="Disordered" evidence="6">
    <location>
        <begin position="694"/>
        <end position="747"/>
    </location>
</feature>
<keyword evidence="2" id="KW-0805">Transcription regulation</keyword>
<dbReference type="CDD" id="cd12148">
    <property type="entry name" value="fungal_TF_MHR"/>
    <property type="match status" value="1"/>
</dbReference>
<dbReference type="SMART" id="SM00906">
    <property type="entry name" value="Fungal_trans"/>
    <property type="match status" value="1"/>
</dbReference>
<dbReference type="GO" id="GO:0008270">
    <property type="term" value="F:zinc ion binding"/>
    <property type="evidence" value="ECO:0007669"/>
    <property type="project" value="InterPro"/>
</dbReference>
<dbReference type="Proteomes" id="UP000305948">
    <property type="component" value="Unassembled WGS sequence"/>
</dbReference>
<dbReference type="Pfam" id="PF04082">
    <property type="entry name" value="Fungal_trans"/>
    <property type="match status" value="1"/>
</dbReference>
<keyword evidence="5" id="KW-0539">Nucleus</keyword>
<feature type="compositionally biased region" description="Basic and acidic residues" evidence="6">
    <location>
        <begin position="216"/>
        <end position="226"/>
    </location>
</feature>